<dbReference type="Gene3D" id="3.60.120.10">
    <property type="entry name" value="Anthranilate synthase"/>
    <property type="match status" value="1"/>
</dbReference>
<feature type="domain" description="Chorismate-utilising enzyme C-terminal" evidence="1">
    <location>
        <begin position="116"/>
        <end position="370"/>
    </location>
</feature>
<organism evidence="2">
    <name type="scientific">marine sediment metagenome</name>
    <dbReference type="NCBI Taxonomy" id="412755"/>
    <lineage>
        <taxon>unclassified sequences</taxon>
        <taxon>metagenomes</taxon>
        <taxon>ecological metagenomes</taxon>
    </lineage>
</organism>
<dbReference type="EMBL" id="LAZR01000077">
    <property type="protein sequence ID" value="KKN94611.1"/>
    <property type="molecule type" value="Genomic_DNA"/>
</dbReference>
<accession>A0A0F9X6N4</accession>
<dbReference type="Pfam" id="PF00425">
    <property type="entry name" value="Chorismate_bind"/>
    <property type="match status" value="1"/>
</dbReference>
<evidence type="ECO:0000313" key="2">
    <source>
        <dbReference type="EMBL" id="KKN94611.1"/>
    </source>
</evidence>
<protein>
    <recommendedName>
        <fullName evidence="1">Chorismate-utilising enzyme C-terminal domain-containing protein</fullName>
    </recommendedName>
</protein>
<evidence type="ECO:0000259" key="1">
    <source>
        <dbReference type="Pfam" id="PF00425"/>
    </source>
</evidence>
<dbReference type="InterPro" id="IPR015890">
    <property type="entry name" value="Chorismate_C"/>
</dbReference>
<reference evidence="2" key="1">
    <citation type="journal article" date="2015" name="Nature">
        <title>Complex archaea that bridge the gap between prokaryotes and eukaryotes.</title>
        <authorList>
            <person name="Spang A."/>
            <person name="Saw J.H."/>
            <person name="Jorgensen S.L."/>
            <person name="Zaremba-Niedzwiedzka K."/>
            <person name="Martijn J."/>
            <person name="Lind A.E."/>
            <person name="van Eijk R."/>
            <person name="Schleper C."/>
            <person name="Guy L."/>
            <person name="Ettema T.J."/>
        </authorList>
    </citation>
    <scope>NUCLEOTIDE SEQUENCE</scope>
</reference>
<dbReference type="NCBIfam" id="NF005698">
    <property type="entry name" value="PRK07508.1"/>
    <property type="match status" value="1"/>
</dbReference>
<dbReference type="GO" id="GO:0000162">
    <property type="term" value="P:L-tryptophan biosynthetic process"/>
    <property type="evidence" value="ECO:0007669"/>
    <property type="project" value="TreeGrafter"/>
</dbReference>
<dbReference type="PANTHER" id="PTHR11236">
    <property type="entry name" value="AMINOBENZOATE/ANTHRANILATE SYNTHASE"/>
    <property type="match status" value="1"/>
</dbReference>
<dbReference type="GO" id="GO:0009396">
    <property type="term" value="P:folic acid-containing compound biosynthetic process"/>
    <property type="evidence" value="ECO:0007669"/>
    <property type="project" value="InterPro"/>
</dbReference>
<sequence length="376" mass="41310">MAHSAQGPSILFDRGPLGTGSWFHRPAHIIEAWHPDEVADALRAVETEHKAGKWLAGTASYELGYALIPKLRGRLPADLGEPLLRFGVFDRVDAPPAPVATGDASLGRFKPEWDFPTYKTAFDTIQRYLRDGDIYQANLTFPMTATYEGRLDRLYEQLKQKQPVPYGAFVDLGGAKLLCRSPELFFSLSAQGQLRTRPMKGTVNRGADAAEDEALKTWLRASEKNQAENLMITDLLRNDFARISEIGSVRVPALFEIESYATVHQMISEVTATIRPDCTLTDILTAVFPCGSITGAPKIRAMEILSDLETTARDVYCGTIGWIAPDGSMEFNVAIRTLACTADGQAKLNVGGGVVYDSTAQSEYDEALLKSRFAQL</sequence>
<gene>
    <name evidence="2" type="ORF">LCGC14_0186870</name>
</gene>
<dbReference type="InterPro" id="IPR005801">
    <property type="entry name" value="ADC_synthase"/>
</dbReference>
<dbReference type="InterPro" id="IPR005802">
    <property type="entry name" value="ADC_synth_comp_1"/>
</dbReference>
<dbReference type="NCBIfam" id="TIGR00553">
    <property type="entry name" value="pabB"/>
    <property type="match status" value="1"/>
</dbReference>
<dbReference type="PRINTS" id="PR00095">
    <property type="entry name" value="ANTSNTHASEI"/>
</dbReference>
<comment type="caution">
    <text evidence="2">The sequence shown here is derived from an EMBL/GenBank/DDBJ whole genome shotgun (WGS) entry which is preliminary data.</text>
</comment>
<dbReference type="PANTHER" id="PTHR11236:SF50">
    <property type="entry name" value="AMINODEOXYCHORISMATE SYNTHASE COMPONENT 1"/>
    <property type="match status" value="1"/>
</dbReference>
<dbReference type="AlphaFoldDB" id="A0A0F9X6N4"/>
<proteinExistence type="predicted"/>
<dbReference type="SUPFAM" id="SSF56322">
    <property type="entry name" value="ADC synthase"/>
    <property type="match status" value="1"/>
</dbReference>
<dbReference type="InterPro" id="IPR019999">
    <property type="entry name" value="Anth_synth_I-like"/>
</dbReference>
<dbReference type="GO" id="GO:0046820">
    <property type="term" value="F:4-amino-4-deoxychorismate synthase activity"/>
    <property type="evidence" value="ECO:0007669"/>
    <property type="project" value="TreeGrafter"/>
</dbReference>
<name>A0A0F9X6N4_9ZZZZ</name>